<dbReference type="EMBL" id="RZGR01000052">
    <property type="protein sequence ID" value="RUQ79181.1"/>
    <property type="molecule type" value="Genomic_DNA"/>
</dbReference>
<dbReference type="CDD" id="cd10960">
    <property type="entry name" value="CE4_NodB_like_1"/>
    <property type="match status" value="1"/>
</dbReference>
<accession>A0A433JGL6</accession>
<name>A0A433JGL6_9GAMM</name>
<evidence type="ECO:0000256" key="3">
    <source>
        <dbReference type="SAM" id="SignalP"/>
    </source>
</evidence>
<dbReference type="Pfam" id="PF01522">
    <property type="entry name" value="Polysacc_deac_1"/>
    <property type="match status" value="1"/>
</dbReference>
<dbReference type="GO" id="GO:0016020">
    <property type="term" value="C:membrane"/>
    <property type="evidence" value="ECO:0007669"/>
    <property type="project" value="TreeGrafter"/>
</dbReference>
<dbReference type="PANTHER" id="PTHR10587:SF133">
    <property type="entry name" value="CHITIN DEACETYLASE 1-RELATED"/>
    <property type="match status" value="1"/>
</dbReference>
<protein>
    <submittedName>
        <fullName evidence="5">Polysaccharide deacetylase</fullName>
    </submittedName>
</protein>
<dbReference type="InterPro" id="IPR050248">
    <property type="entry name" value="Polysacc_deacetylase_ArnD"/>
</dbReference>
<keyword evidence="1" id="KW-0479">Metal-binding</keyword>
<keyword evidence="6" id="KW-1185">Reference proteome</keyword>
<dbReference type="InterPro" id="IPR011330">
    <property type="entry name" value="Glyco_hydro/deAcase_b/a-brl"/>
</dbReference>
<gene>
    <name evidence="5" type="ORF">EKM59_11375</name>
</gene>
<evidence type="ECO:0000256" key="1">
    <source>
        <dbReference type="ARBA" id="ARBA00022723"/>
    </source>
</evidence>
<feature type="chain" id="PRO_5019552406" evidence="3">
    <location>
        <begin position="25"/>
        <end position="292"/>
    </location>
</feature>
<dbReference type="PROSITE" id="PS51677">
    <property type="entry name" value="NODB"/>
    <property type="match status" value="1"/>
</dbReference>
<dbReference type="GO" id="GO:0046872">
    <property type="term" value="F:metal ion binding"/>
    <property type="evidence" value="ECO:0007669"/>
    <property type="project" value="UniProtKB-KW"/>
</dbReference>
<dbReference type="RefSeq" id="WP_127111579.1">
    <property type="nucleotide sequence ID" value="NZ_RZGR01000052.1"/>
</dbReference>
<evidence type="ECO:0000256" key="2">
    <source>
        <dbReference type="ARBA" id="ARBA00022801"/>
    </source>
</evidence>
<dbReference type="PANTHER" id="PTHR10587">
    <property type="entry name" value="GLYCOSYL TRANSFERASE-RELATED"/>
    <property type="match status" value="1"/>
</dbReference>
<dbReference type="GO" id="GO:0005975">
    <property type="term" value="P:carbohydrate metabolic process"/>
    <property type="evidence" value="ECO:0007669"/>
    <property type="project" value="InterPro"/>
</dbReference>
<sequence>MIKKISSSVLLVLFLNFLSFSSLAQEQVREIAITIDDLPFVGTTHNKPGNLQREHDRFIKIMQSLIDHQVPATGFVIAGSIEQNQWALLQQFQEAGFTIGNHTYSHANLNRSDAEKYMQDIAKADEILTPLFSQEKFFRYPYLAEGRGDTKQKVHDFLSSNQYKVAPVTIDSKDFQFNEQLMSIHWRSREKNLEPIKRRYLSYIWNQTLRAEKKANGKPVKQILLIHANLLNSFCMSDIIQMYKDNGYKFITLSEALTPSPSEFKSTIPSISAANKQPIQKEEIAQKAPLKP</sequence>
<evidence type="ECO:0000313" key="6">
    <source>
        <dbReference type="Proteomes" id="UP000288012"/>
    </source>
</evidence>
<proteinExistence type="predicted"/>
<comment type="caution">
    <text evidence="5">The sequence shown here is derived from an EMBL/GenBank/DDBJ whole genome shotgun (WGS) entry which is preliminary data.</text>
</comment>
<keyword evidence="2" id="KW-0378">Hydrolase</keyword>
<organism evidence="5 6">
    <name type="scientific">Legionella septentrionalis</name>
    <dbReference type="NCBI Taxonomy" id="2498109"/>
    <lineage>
        <taxon>Bacteria</taxon>
        <taxon>Pseudomonadati</taxon>
        <taxon>Pseudomonadota</taxon>
        <taxon>Gammaproteobacteria</taxon>
        <taxon>Legionellales</taxon>
        <taxon>Legionellaceae</taxon>
        <taxon>Legionella</taxon>
    </lineage>
</organism>
<feature type="signal peptide" evidence="3">
    <location>
        <begin position="1"/>
        <end position="24"/>
    </location>
</feature>
<evidence type="ECO:0000313" key="5">
    <source>
        <dbReference type="EMBL" id="RUQ79181.1"/>
    </source>
</evidence>
<evidence type="ECO:0000259" key="4">
    <source>
        <dbReference type="PROSITE" id="PS51677"/>
    </source>
</evidence>
<dbReference type="SUPFAM" id="SSF88713">
    <property type="entry name" value="Glycoside hydrolase/deacetylase"/>
    <property type="match status" value="1"/>
</dbReference>
<dbReference type="InterPro" id="IPR002509">
    <property type="entry name" value="NODB_dom"/>
</dbReference>
<reference evidence="5 6" key="1">
    <citation type="submission" date="2018-12" db="EMBL/GenBank/DDBJ databases">
        <title>Legionella sp,whole genome shotgun sequence.</title>
        <authorList>
            <person name="Wu H."/>
        </authorList>
    </citation>
    <scope>NUCLEOTIDE SEQUENCE [LARGE SCALE GENOMIC DNA]</scope>
    <source>
        <strain evidence="6">km714</strain>
    </source>
</reference>
<dbReference type="Gene3D" id="3.20.20.370">
    <property type="entry name" value="Glycoside hydrolase/deacetylase"/>
    <property type="match status" value="1"/>
</dbReference>
<keyword evidence="3" id="KW-0732">Signal</keyword>
<dbReference type="Proteomes" id="UP000288012">
    <property type="component" value="Unassembled WGS sequence"/>
</dbReference>
<dbReference type="GO" id="GO:0016810">
    <property type="term" value="F:hydrolase activity, acting on carbon-nitrogen (but not peptide) bonds"/>
    <property type="evidence" value="ECO:0007669"/>
    <property type="project" value="InterPro"/>
</dbReference>
<dbReference type="AlphaFoldDB" id="A0A433JGL6"/>
<feature type="domain" description="NodB homology" evidence="4">
    <location>
        <begin position="29"/>
        <end position="251"/>
    </location>
</feature>